<proteinExistence type="predicted"/>
<name>A0ACB5R7T0_9CLOT</name>
<comment type="caution">
    <text evidence="1">The sequence shown here is derived from an EMBL/GenBank/DDBJ whole genome shotgun (WGS) entry which is preliminary data.</text>
</comment>
<keyword evidence="2" id="KW-1185">Reference proteome</keyword>
<keyword evidence="1" id="KW-0067">ATP-binding</keyword>
<keyword evidence="1" id="KW-0547">Nucleotide-binding</keyword>
<protein>
    <submittedName>
        <fullName evidence="1">ABC transporter ATP-binding protein</fullName>
    </submittedName>
</protein>
<organism evidence="1 2">
    <name type="scientific">Inconstantimicrobium mannanitabidum</name>
    <dbReference type="NCBI Taxonomy" id="1604901"/>
    <lineage>
        <taxon>Bacteria</taxon>
        <taxon>Bacillati</taxon>
        <taxon>Bacillota</taxon>
        <taxon>Clostridia</taxon>
        <taxon>Eubacteriales</taxon>
        <taxon>Clostridiaceae</taxon>
        <taxon>Inconstantimicrobium</taxon>
    </lineage>
</organism>
<reference evidence="1" key="1">
    <citation type="journal article" date="2025" name="Int. J. Syst. Evol. Microbiol.">
        <title>Inconstantimicrobium mannanitabidum sp. nov., a novel member of the family Clostridiaceae isolated from anoxic soil under the treatment of reductive soil disinfestation.</title>
        <authorList>
            <person name="Ueki A."/>
            <person name="Tonouchi A."/>
            <person name="Honma S."/>
            <person name="Kaku N."/>
            <person name="Ueki K."/>
        </authorList>
    </citation>
    <scope>NUCLEOTIDE SEQUENCE</scope>
    <source>
        <strain evidence="1">TW13</strain>
    </source>
</reference>
<evidence type="ECO:0000313" key="1">
    <source>
        <dbReference type="EMBL" id="GKX65011.1"/>
    </source>
</evidence>
<evidence type="ECO:0000313" key="2">
    <source>
        <dbReference type="Proteomes" id="UP001058074"/>
    </source>
</evidence>
<dbReference type="EMBL" id="BROD01000001">
    <property type="protein sequence ID" value="GKX65011.1"/>
    <property type="molecule type" value="Genomic_DNA"/>
</dbReference>
<sequence length="290" mass="33014">MPNVLSINSLVKYYGKHLALSEVSFDVKKGEVFGLIGPNGAGKSTTLRCILGLIKKTSGSIKIFDQPIDGNEKKLRKRIGYLPSECNFYGEMKVIDVLNYSKELYKTKSMEIEPLAERLNLDLNKRIEDLSYGNRKKVGIIDALLSGGDLFIFDEATGGLDPLIQEEFFQILEDLKQQGKTIIYSAHVLSEVQRLCDKVGIIKDGKLIKVEEVDKLREINLKKVSLTTKDTTLENFANIFDYKRDKNKISFTYNGDEKTLLNKLLTCNFKDLTIENPSLEEIFLKYYEKE</sequence>
<gene>
    <name evidence="1" type="ORF">rsdtw13_02690</name>
</gene>
<dbReference type="Proteomes" id="UP001058074">
    <property type="component" value="Unassembled WGS sequence"/>
</dbReference>
<accession>A0ACB5R7T0</accession>